<comment type="caution">
    <text evidence="3">The sequence shown here is derived from an EMBL/GenBank/DDBJ whole genome shotgun (WGS) entry which is preliminary data.</text>
</comment>
<reference evidence="3" key="1">
    <citation type="submission" date="2021-01" db="EMBL/GenBank/DDBJ databases">
        <title>Whole genome shotgun sequence of Planotetraspora thailandica NBRC 104271.</title>
        <authorList>
            <person name="Komaki H."/>
            <person name="Tamura T."/>
        </authorList>
    </citation>
    <scope>NUCLEOTIDE SEQUENCE</scope>
    <source>
        <strain evidence="3">NBRC 104271</strain>
    </source>
</reference>
<evidence type="ECO:0000313" key="3">
    <source>
        <dbReference type="EMBL" id="GII58856.1"/>
    </source>
</evidence>
<feature type="region of interest" description="Disordered" evidence="2">
    <location>
        <begin position="1"/>
        <end position="24"/>
    </location>
</feature>
<dbReference type="InterPro" id="IPR050282">
    <property type="entry name" value="Cycloisomerase_2"/>
</dbReference>
<gene>
    <name evidence="3" type="ORF">Pth03_72450</name>
</gene>
<dbReference type="Gene3D" id="2.130.10.10">
    <property type="entry name" value="YVTN repeat-like/Quinoprotein amine dehydrogenase"/>
    <property type="match status" value="1"/>
</dbReference>
<dbReference type="RefSeq" id="WP_203948938.1">
    <property type="nucleotide sequence ID" value="NZ_BOOR01000072.1"/>
</dbReference>
<dbReference type="InterPro" id="IPR011048">
    <property type="entry name" value="Haem_d1_sf"/>
</dbReference>
<dbReference type="SUPFAM" id="SSF51004">
    <property type="entry name" value="C-terminal (heme d1) domain of cytochrome cd1-nitrite reductase"/>
    <property type="match status" value="1"/>
</dbReference>
<evidence type="ECO:0000256" key="1">
    <source>
        <dbReference type="ARBA" id="ARBA00005564"/>
    </source>
</evidence>
<dbReference type="Proteomes" id="UP000605992">
    <property type="component" value="Unassembled WGS sequence"/>
</dbReference>
<evidence type="ECO:0000256" key="2">
    <source>
        <dbReference type="SAM" id="MobiDB-lite"/>
    </source>
</evidence>
<protein>
    <recommendedName>
        <fullName evidence="5">3-carboxymuconate cyclase</fullName>
    </recommendedName>
</protein>
<dbReference type="AlphaFoldDB" id="A0A8J3Y166"/>
<sequence length="330" mass="34544">MTSSPAGELVLGGYTPDTGGTGPGLTRVRVDAAGHMEAVAEAPVAGPSFVTAHPRLPLLYAVLEREDGGVAVFADEPAPRLLAEHSSGGSDPCHVAVDPEGVWLAVANYGDGTVAVFRLASDGMPEPGPLLFPNEGRGPHEERQEGPHAHQAVFGPGGVLHVSDLGTDEIRRFLSDMTPHPAGPVRLAPGTGPRHFAHHGTHWYVAGELDGTVSVYDEDWNELGRVPASGVAGHNQPSHLELSADGRHLYVANRGPDTVTAFEVDGARLRPVAEVSAGGSWPRHFAIDAGRLYVADQRSDVIALLALKDGVPEPTGLTFASGSPSCVLRR</sequence>
<evidence type="ECO:0008006" key="5">
    <source>
        <dbReference type="Google" id="ProtNLM"/>
    </source>
</evidence>
<dbReference type="EMBL" id="BOOR01000072">
    <property type="protein sequence ID" value="GII58856.1"/>
    <property type="molecule type" value="Genomic_DNA"/>
</dbReference>
<accession>A0A8J3Y166</accession>
<dbReference type="GO" id="GO:0017057">
    <property type="term" value="F:6-phosphogluconolactonase activity"/>
    <property type="evidence" value="ECO:0007669"/>
    <property type="project" value="TreeGrafter"/>
</dbReference>
<dbReference type="PANTHER" id="PTHR30344:SF1">
    <property type="entry name" value="6-PHOSPHOGLUCONOLACTONASE"/>
    <property type="match status" value="1"/>
</dbReference>
<organism evidence="3 4">
    <name type="scientific">Planotetraspora thailandica</name>
    <dbReference type="NCBI Taxonomy" id="487172"/>
    <lineage>
        <taxon>Bacteria</taxon>
        <taxon>Bacillati</taxon>
        <taxon>Actinomycetota</taxon>
        <taxon>Actinomycetes</taxon>
        <taxon>Streptosporangiales</taxon>
        <taxon>Streptosporangiaceae</taxon>
        <taxon>Planotetraspora</taxon>
    </lineage>
</organism>
<dbReference type="InterPro" id="IPR015943">
    <property type="entry name" value="WD40/YVTN_repeat-like_dom_sf"/>
</dbReference>
<proteinExistence type="inferred from homology"/>
<keyword evidence="4" id="KW-1185">Reference proteome</keyword>
<dbReference type="Pfam" id="PF10282">
    <property type="entry name" value="Lactonase"/>
    <property type="match status" value="1"/>
</dbReference>
<dbReference type="PANTHER" id="PTHR30344">
    <property type="entry name" value="6-PHOSPHOGLUCONOLACTONASE-RELATED"/>
    <property type="match status" value="1"/>
</dbReference>
<name>A0A8J3Y166_9ACTN</name>
<comment type="similarity">
    <text evidence="1">Belongs to the cycloisomerase 2 family.</text>
</comment>
<dbReference type="InterPro" id="IPR019405">
    <property type="entry name" value="Lactonase_7-beta_prop"/>
</dbReference>
<evidence type="ECO:0000313" key="4">
    <source>
        <dbReference type="Proteomes" id="UP000605992"/>
    </source>
</evidence>